<dbReference type="Pfam" id="PF14452">
    <property type="entry name" value="Multi_ubiq"/>
    <property type="match status" value="2"/>
</dbReference>
<evidence type="ECO:0000313" key="3">
    <source>
        <dbReference type="Proteomes" id="UP000448575"/>
    </source>
</evidence>
<comment type="caution">
    <text evidence="2">The sequence shown here is derived from an EMBL/GenBank/DDBJ whole genome shotgun (WGS) entry which is preliminary data.</text>
</comment>
<reference evidence="2 3" key="1">
    <citation type="submission" date="2019-12" db="EMBL/GenBank/DDBJ databases">
        <title>Novel species isolated from a subtropical stream in China.</title>
        <authorList>
            <person name="Lu H."/>
        </authorList>
    </citation>
    <scope>NUCLEOTIDE SEQUENCE [LARGE SCALE GENOMIC DNA]</scope>
    <source>
        <strain evidence="2 3">DS3</strain>
    </source>
</reference>
<organism evidence="2 3">
    <name type="scientific">Pseudoduganella guangdongensis</name>
    <dbReference type="NCBI Taxonomy" id="2692179"/>
    <lineage>
        <taxon>Bacteria</taxon>
        <taxon>Pseudomonadati</taxon>
        <taxon>Pseudomonadota</taxon>
        <taxon>Betaproteobacteria</taxon>
        <taxon>Burkholderiales</taxon>
        <taxon>Oxalobacteraceae</taxon>
        <taxon>Telluria group</taxon>
        <taxon>Pseudoduganella</taxon>
    </lineage>
</organism>
<proteinExistence type="predicted"/>
<protein>
    <recommendedName>
        <fullName evidence="1">Multi-ubiquitin domain-containing protein</fullName>
    </recommendedName>
</protein>
<name>A0A6N9HLR7_9BURK</name>
<evidence type="ECO:0000259" key="1">
    <source>
        <dbReference type="Pfam" id="PF14452"/>
    </source>
</evidence>
<dbReference type="AlphaFoldDB" id="A0A6N9HLR7"/>
<accession>A0A6N9HLR7</accession>
<dbReference type="EMBL" id="WWCJ01000018">
    <property type="protein sequence ID" value="MYN04534.1"/>
    <property type="molecule type" value="Genomic_DNA"/>
</dbReference>
<sequence length="368" mass="40853">MQNFEPLNKVPRYAVEVAGATIEFTTVQLADGTPTGRQLALAAGLRNTDDIVILEMLPDGQLEDVRPDEVVNLQDSSRKFILVNSDRSYNCFVDGARLSWPVRLISGAQLRKLGNVPSHLALYQELTSAPDKLLEVTDLVDLDSAGVERFVSRPASWQLNVQGVVINSESPTISVRDALITAKFDVTQGWQIFLKVVDKPKKQVDLDTIVDLREPGIEKLRLTPKEVINGEAGPAERRDFALLDVDEDHLDSLSARWETVLDSGRRWLIIDSYDVPYGYTSGSTRLALEIPPTYPGAQIDMFYVYPPLALSDGREILATQVRATIQGIEFHGWSRHRGPSPGSEWKIGVDNVVTHLALVESALQKEVE</sequence>
<evidence type="ECO:0000313" key="2">
    <source>
        <dbReference type="EMBL" id="MYN04534.1"/>
    </source>
</evidence>
<dbReference type="InterPro" id="IPR027802">
    <property type="entry name" value="Multi-ubiquitin_dom"/>
</dbReference>
<dbReference type="RefSeq" id="WP_161027497.1">
    <property type="nucleotide sequence ID" value="NZ_WWCJ01000018.1"/>
</dbReference>
<dbReference type="Pfam" id="PF14462">
    <property type="entry name" value="Prok-E2_E"/>
    <property type="match status" value="1"/>
</dbReference>
<feature type="domain" description="Multi-ubiquitin" evidence="1">
    <location>
        <begin position="91"/>
        <end position="154"/>
    </location>
</feature>
<dbReference type="Proteomes" id="UP000448575">
    <property type="component" value="Unassembled WGS sequence"/>
</dbReference>
<dbReference type="InterPro" id="IPR025701">
    <property type="entry name" value="UBQ-conjugat_E2_E"/>
</dbReference>
<gene>
    <name evidence="2" type="ORF">GTP41_20795</name>
</gene>
<keyword evidence="3" id="KW-1185">Reference proteome</keyword>
<feature type="domain" description="Multi-ubiquitin" evidence="1">
    <location>
        <begin position="21"/>
        <end position="81"/>
    </location>
</feature>